<dbReference type="SUPFAM" id="SSF55469">
    <property type="entry name" value="FMN-dependent nitroreductase-like"/>
    <property type="match status" value="1"/>
</dbReference>
<evidence type="ECO:0000259" key="1">
    <source>
        <dbReference type="Pfam" id="PF00881"/>
    </source>
</evidence>
<gene>
    <name evidence="2" type="ORF">GCM10008942_01770</name>
</gene>
<dbReference type="PANTHER" id="PTHR23026:SF123">
    <property type="entry name" value="NAD(P)H NITROREDUCTASE RV3131-RELATED"/>
    <property type="match status" value="1"/>
</dbReference>
<dbReference type="PANTHER" id="PTHR23026">
    <property type="entry name" value="NADPH NITROREDUCTASE"/>
    <property type="match status" value="1"/>
</dbReference>
<evidence type="ECO:0000313" key="3">
    <source>
        <dbReference type="Proteomes" id="UP001499951"/>
    </source>
</evidence>
<dbReference type="InterPro" id="IPR050627">
    <property type="entry name" value="Nitroreductase/BluB"/>
</dbReference>
<sequence length="186" mass="19790">MDLETAIRERRAVRHYTDEPVSDGVLRQLIDAATLAPSAMNEQPWLFTVVRDKELLKRVSRDGKAATLAIMIANGAPSERVEKMKNPAYDILYNAPALIVIASASSGPWAAVNCSLAAQNLMLAARAAGLGTCWIGQAQAWLASADGKAALGLPPDCTPVAAIIVGHTAEFPPPVPRKPAEVKWIG</sequence>
<accession>A0ABN1E2Q4</accession>
<organism evidence="2 3">
    <name type="scientific">Rhizomicrobium electricum</name>
    <dbReference type="NCBI Taxonomy" id="480070"/>
    <lineage>
        <taxon>Bacteria</taxon>
        <taxon>Pseudomonadati</taxon>
        <taxon>Pseudomonadota</taxon>
        <taxon>Alphaproteobacteria</taxon>
        <taxon>Micropepsales</taxon>
        <taxon>Micropepsaceae</taxon>
        <taxon>Rhizomicrobium</taxon>
    </lineage>
</organism>
<comment type="caution">
    <text evidence="2">The sequence shown here is derived from an EMBL/GenBank/DDBJ whole genome shotgun (WGS) entry which is preliminary data.</text>
</comment>
<dbReference type="RefSeq" id="WP_166930512.1">
    <property type="nucleotide sequence ID" value="NZ_BAAADD010000001.1"/>
</dbReference>
<evidence type="ECO:0000313" key="2">
    <source>
        <dbReference type="EMBL" id="GAA0556943.1"/>
    </source>
</evidence>
<reference evidence="2 3" key="1">
    <citation type="journal article" date="2019" name="Int. J. Syst. Evol. Microbiol.">
        <title>The Global Catalogue of Microorganisms (GCM) 10K type strain sequencing project: providing services to taxonomists for standard genome sequencing and annotation.</title>
        <authorList>
            <consortium name="The Broad Institute Genomics Platform"/>
            <consortium name="The Broad Institute Genome Sequencing Center for Infectious Disease"/>
            <person name="Wu L."/>
            <person name="Ma J."/>
        </authorList>
    </citation>
    <scope>NUCLEOTIDE SEQUENCE [LARGE SCALE GENOMIC DNA]</scope>
    <source>
        <strain evidence="2 3">JCM 15089</strain>
    </source>
</reference>
<dbReference type="InterPro" id="IPR029479">
    <property type="entry name" value="Nitroreductase"/>
</dbReference>
<keyword evidence="3" id="KW-1185">Reference proteome</keyword>
<dbReference type="InterPro" id="IPR000415">
    <property type="entry name" value="Nitroreductase-like"/>
</dbReference>
<protein>
    <submittedName>
        <fullName evidence="2">Nitroreductase</fullName>
    </submittedName>
</protein>
<dbReference type="Proteomes" id="UP001499951">
    <property type="component" value="Unassembled WGS sequence"/>
</dbReference>
<feature type="domain" description="Nitroreductase" evidence="1">
    <location>
        <begin position="7"/>
        <end position="167"/>
    </location>
</feature>
<name>A0ABN1E2Q4_9PROT</name>
<dbReference type="EMBL" id="BAAADD010000001">
    <property type="protein sequence ID" value="GAA0556943.1"/>
    <property type="molecule type" value="Genomic_DNA"/>
</dbReference>
<proteinExistence type="predicted"/>
<dbReference type="Gene3D" id="3.40.109.10">
    <property type="entry name" value="NADH Oxidase"/>
    <property type="match status" value="1"/>
</dbReference>
<dbReference type="Pfam" id="PF00881">
    <property type="entry name" value="Nitroreductase"/>
    <property type="match status" value="1"/>
</dbReference>